<evidence type="ECO:0000256" key="2">
    <source>
        <dbReference type="SAM" id="SignalP"/>
    </source>
</evidence>
<keyword evidence="2" id="KW-0732">Signal</keyword>
<feature type="signal peptide" evidence="2">
    <location>
        <begin position="1"/>
        <end position="31"/>
    </location>
</feature>
<dbReference type="EMBL" id="CP023004">
    <property type="protein sequence ID" value="AWI09903.1"/>
    <property type="molecule type" value="Genomic_DNA"/>
</dbReference>
<keyword evidence="4" id="KW-1185">Reference proteome</keyword>
<dbReference type="AlphaFoldDB" id="A0A2U8E4W8"/>
<feature type="chain" id="PRO_5015853057" evidence="2">
    <location>
        <begin position="32"/>
        <end position="571"/>
    </location>
</feature>
<feature type="transmembrane region" description="Helical" evidence="1">
    <location>
        <begin position="310"/>
        <end position="333"/>
    </location>
</feature>
<evidence type="ECO:0000313" key="3">
    <source>
        <dbReference type="EMBL" id="AWI09903.1"/>
    </source>
</evidence>
<reference evidence="3 4" key="1">
    <citation type="journal article" date="2018" name="Syst. Appl. Microbiol.">
        <title>Ereboglobus luteus gen. nov. sp. nov. from cockroach guts, and new insights into the oxygen relationship of the genera Opitutus and Didymococcus (Verrucomicrobia: Opitutaceae).</title>
        <authorList>
            <person name="Tegtmeier D."/>
            <person name="Belitz A."/>
            <person name="Radek R."/>
            <person name="Heimerl T."/>
            <person name="Brune A."/>
        </authorList>
    </citation>
    <scope>NUCLEOTIDE SEQUENCE [LARGE SCALE GENOMIC DNA]</scope>
    <source>
        <strain evidence="3 4">Ho45</strain>
    </source>
</reference>
<organism evidence="3 4">
    <name type="scientific">Ereboglobus luteus</name>
    <dbReference type="NCBI Taxonomy" id="1796921"/>
    <lineage>
        <taxon>Bacteria</taxon>
        <taxon>Pseudomonadati</taxon>
        <taxon>Verrucomicrobiota</taxon>
        <taxon>Opitutia</taxon>
        <taxon>Opitutales</taxon>
        <taxon>Opitutaceae</taxon>
        <taxon>Ereboglobus</taxon>
    </lineage>
</organism>
<keyword evidence="1" id="KW-1133">Transmembrane helix</keyword>
<protein>
    <submittedName>
        <fullName evidence="3">Uncharacterized protein</fullName>
    </submittedName>
</protein>
<sequence length="571" mass="62601">MRRERNFSFRHGKAALACLFLALFAAASLRADPVTEQVPLDPARKAALSVFLPVNEWDGFGFLPVMVHAENKSDAEYTWRFGFTHGISRGRDRALSFQSEFTVTAPAHTSRSTVLWVPGGRATADGICVSLHMAVQGPGVQGLRWGTSLMSGWRGKGVCYAVSPQLERNYRVKHDDMKNTNTIVPCTTTIRAEEWPADWRVWSPFTVVVMTEGEFNSLDMARQAALRDWVSLGGRLFLKPQGSVLALWSSTAEKIRHGMGVITMSELPTSMYVMDDSQRPLSRGQRVQPWKSLIKLLDLEDAELMRLSSVVWWMMIFLLLFGVTVGPVNLFLLAPEGKRHRLFFTVPVISIGASLLLVGVIVFSDGFGGQGMRRSLVVLMPGENKAVVAQQQVSRTGVLIGKKFSLADDTVMGKVGIDSDGDIPGKSAARDTGAASGDWFTSRAVESHVLMRVTPTRERVELVAGGKSGVAPIVQSSMSGVLRDFLYMDEFGRVWRAAEVSPGRRVALSPHGKHEGALEVLRSLARKDGRGCFHATMDGGELGLVSTLGAIDWEDDRTTVIGYMEGGARNE</sequence>
<dbReference type="RefSeq" id="WP_108825717.1">
    <property type="nucleotide sequence ID" value="NZ_CP023004.1"/>
</dbReference>
<dbReference type="Proteomes" id="UP000244896">
    <property type="component" value="Chromosome"/>
</dbReference>
<keyword evidence="1" id="KW-0812">Transmembrane</keyword>
<name>A0A2U8E4W8_9BACT</name>
<proteinExistence type="predicted"/>
<evidence type="ECO:0000313" key="4">
    <source>
        <dbReference type="Proteomes" id="UP000244896"/>
    </source>
</evidence>
<dbReference type="KEGG" id="elut:CKA38_12165"/>
<feature type="transmembrane region" description="Helical" evidence="1">
    <location>
        <begin position="342"/>
        <end position="363"/>
    </location>
</feature>
<accession>A0A2U8E4W8</accession>
<gene>
    <name evidence="3" type="ORF">CKA38_12165</name>
</gene>
<evidence type="ECO:0000256" key="1">
    <source>
        <dbReference type="SAM" id="Phobius"/>
    </source>
</evidence>
<keyword evidence="1" id="KW-0472">Membrane</keyword>
<dbReference type="OrthoDB" id="176055at2"/>